<keyword evidence="3" id="KW-1185">Reference proteome</keyword>
<feature type="region of interest" description="Disordered" evidence="1">
    <location>
        <begin position="124"/>
        <end position="148"/>
    </location>
</feature>
<feature type="compositionally biased region" description="Pro residues" evidence="1">
    <location>
        <begin position="124"/>
        <end position="141"/>
    </location>
</feature>
<evidence type="ECO:0000313" key="2">
    <source>
        <dbReference type="EMBL" id="MBB3174598.1"/>
    </source>
</evidence>
<organism evidence="2 3">
    <name type="scientific">Endobacter medicaginis</name>
    <dbReference type="NCBI Taxonomy" id="1181271"/>
    <lineage>
        <taxon>Bacteria</taxon>
        <taxon>Pseudomonadati</taxon>
        <taxon>Pseudomonadota</taxon>
        <taxon>Alphaproteobacteria</taxon>
        <taxon>Acetobacterales</taxon>
        <taxon>Acetobacteraceae</taxon>
        <taxon>Endobacter</taxon>
    </lineage>
</organism>
<sequence length="173" mass="18269">MGEGDTTGKQGRGTRPVEAATEVEAPRLFRAASVRELLPAITRPAYRRRSPATAGLVEAWPRIAGTELAAVSAPRRCAGGTLSVACAGPAAMELQHRGEQLIERANRILGPGAVQRLRIVQEPLPPATPQAPKVRPAPAPISLPDLPEGPLRAALERLGGHLVAGTDRSEPRR</sequence>
<evidence type="ECO:0008006" key="4">
    <source>
        <dbReference type="Google" id="ProtNLM"/>
    </source>
</evidence>
<evidence type="ECO:0000256" key="1">
    <source>
        <dbReference type="SAM" id="MobiDB-lite"/>
    </source>
</evidence>
<evidence type="ECO:0000313" key="3">
    <source>
        <dbReference type="Proteomes" id="UP000557688"/>
    </source>
</evidence>
<dbReference type="AlphaFoldDB" id="A0A839UWD3"/>
<feature type="region of interest" description="Disordered" evidence="1">
    <location>
        <begin position="1"/>
        <end position="22"/>
    </location>
</feature>
<dbReference type="RefSeq" id="WP_183275315.1">
    <property type="nucleotide sequence ID" value="NZ_JACHXV010000009.1"/>
</dbReference>
<proteinExistence type="predicted"/>
<protein>
    <recommendedName>
        <fullName evidence="4">DUF721 domain-containing protein</fullName>
    </recommendedName>
</protein>
<dbReference type="Pfam" id="PF05258">
    <property type="entry name" value="DciA"/>
    <property type="match status" value="1"/>
</dbReference>
<comment type="caution">
    <text evidence="2">The sequence shown here is derived from an EMBL/GenBank/DDBJ whole genome shotgun (WGS) entry which is preliminary data.</text>
</comment>
<dbReference type="Proteomes" id="UP000557688">
    <property type="component" value="Unassembled WGS sequence"/>
</dbReference>
<gene>
    <name evidence="2" type="ORF">FHR90_002443</name>
</gene>
<dbReference type="EMBL" id="JACHXV010000009">
    <property type="protein sequence ID" value="MBB3174598.1"/>
    <property type="molecule type" value="Genomic_DNA"/>
</dbReference>
<dbReference type="InterPro" id="IPR007922">
    <property type="entry name" value="DciA-like"/>
</dbReference>
<name>A0A839UWD3_9PROT</name>
<reference evidence="2 3" key="1">
    <citation type="submission" date="2020-08" db="EMBL/GenBank/DDBJ databases">
        <title>Genomic Encyclopedia of Type Strains, Phase III (KMG-III): the genomes of soil and plant-associated and newly described type strains.</title>
        <authorList>
            <person name="Whitman W."/>
        </authorList>
    </citation>
    <scope>NUCLEOTIDE SEQUENCE [LARGE SCALE GENOMIC DNA]</scope>
    <source>
        <strain evidence="2 3">CECT 8088</strain>
    </source>
</reference>
<accession>A0A839UWD3</accession>